<dbReference type="EMBL" id="KZ613939">
    <property type="protein sequence ID" value="PMD46155.1"/>
    <property type="molecule type" value="Genomic_DNA"/>
</dbReference>
<dbReference type="PANTHER" id="PTHR35896:SF3">
    <property type="entry name" value="MAJOR FACILITATOR SUPERFAMILY TRANSPORTER"/>
    <property type="match status" value="1"/>
</dbReference>
<gene>
    <name evidence="1" type="ORF">L207DRAFT_417719</name>
</gene>
<evidence type="ECO:0000313" key="1">
    <source>
        <dbReference type="EMBL" id="PMD46155.1"/>
    </source>
</evidence>
<name>A0A2J6S5W0_HYAVF</name>
<keyword evidence="2" id="KW-1185">Reference proteome</keyword>
<reference evidence="1 2" key="1">
    <citation type="submission" date="2016-04" db="EMBL/GenBank/DDBJ databases">
        <title>A degradative enzymes factory behind the ericoid mycorrhizal symbiosis.</title>
        <authorList>
            <consortium name="DOE Joint Genome Institute"/>
            <person name="Martino E."/>
            <person name="Morin E."/>
            <person name="Grelet G."/>
            <person name="Kuo A."/>
            <person name="Kohler A."/>
            <person name="Daghino S."/>
            <person name="Barry K."/>
            <person name="Choi C."/>
            <person name="Cichocki N."/>
            <person name="Clum A."/>
            <person name="Copeland A."/>
            <person name="Hainaut M."/>
            <person name="Haridas S."/>
            <person name="Labutti K."/>
            <person name="Lindquist E."/>
            <person name="Lipzen A."/>
            <person name="Khouja H.-R."/>
            <person name="Murat C."/>
            <person name="Ohm R."/>
            <person name="Olson A."/>
            <person name="Spatafora J."/>
            <person name="Veneault-Fourrey C."/>
            <person name="Henrissat B."/>
            <person name="Grigoriev I."/>
            <person name="Martin F."/>
            <person name="Perotto S."/>
        </authorList>
    </citation>
    <scope>NUCLEOTIDE SEQUENCE [LARGE SCALE GENOMIC DNA]</scope>
    <source>
        <strain evidence="1 2">F</strain>
    </source>
</reference>
<dbReference type="PANTHER" id="PTHR35896">
    <property type="entry name" value="IG-LIKE DOMAIN-CONTAINING PROTEIN"/>
    <property type="match status" value="1"/>
</dbReference>
<feature type="non-terminal residue" evidence="1">
    <location>
        <position position="1"/>
    </location>
</feature>
<protein>
    <submittedName>
        <fullName evidence="1">Uncharacterized protein</fullName>
    </submittedName>
</protein>
<proteinExistence type="predicted"/>
<dbReference type="OrthoDB" id="3501153at2759"/>
<dbReference type="InterPro" id="IPR053008">
    <property type="entry name" value="Phomopsin_biosynth_assoc"/>
</dbReference>
<organism evidence="1 2">
    <name type="scientific">Hyaloscypha variabilis (strain UAMH 11265 / GT02V1 / F)</name>
    <name type="common">Meliniomyces variabilis</name>
    <dbReference type="NCBI Taxonomy" id="1149755"/>
    <lineage>
        <taxon>Eukaryota</taxon>
        <taxon>Fungi</taxon>
        <taxon>Dikarya</taxon>
        <taxon>Ascomycota</taxon>
        <taxon>Pezizomycotina</taxon>
        <taxon>Leotiomycetes</taxon>
        <taxon>Helotiales</taxon>
        <taxon>Hyaloscyphaceae</taxon>
        <taxon>Hyaloscypha</taxon>
        <taxon>Hyaloscypha variabilis</taxon>
    </lineage>
</organism>
<sequence length="148" mass="16692">QNEGGSQVLAHCGTNLEEAQALRCIWDIMNFGWIHPTCFDQVESDRWYDTYGPWEWYTEKPGNGTDAVRLTPEQLPFTPVTYTTQGYHVQHCLYIFRSIHVAAINSGPITNEGSSLGHTEHCAKLMADPVLQPLKILLLGSAYCFFNV</sequence>
<accession>A0A2J6S5W0</accession>
<dbReference type="Proteomes" id="UP000235786">
    <property type="component" value="Unassembled WGS sequence"/>
</dbReference>
<evidence type="ECO:0000313" key="2">
    <source>
        <dbReference type="Proteomes" id="UP000235786"/>
    </source>
</evidence>
<dbReference type="AlphaFoldDB" id="A0A2J6S5W0"/>